<evidence type="ECO:0000313" key="5">
    <source>
        <dbReference type="Proteomes" id="UP000590749"/>
    </source>
</evidence>
<dbReference type="InterPro" id="IPR036365">
    <property type="entry name" value="PGBD-like_sf"/>
</dbReference>
<keyword evidence="2" id="KW-0812">Transmembrane</keyword>
<gene>
    <name evidence="4" type="ORF">FHR83_001691</name>
</gene>
<dbReference type="Gene3D" id="2.40.420.20">
    <property type="match status" value="1"/>
</dbReference>
<dbReference type="RefSeq" id="WP_183218227.1">
    <property type="nucleotide sequence ID" value="NZ_BMPW01000015.1"/>
</dbReference>
<keyword evidence="2" id="KW-0472">Membrane</keyword>
<keyword evidence="2" id="KW-1133">Transmembrane helix</keyword>
<evidence type="ECO:0000256" key="2">
    <source>
        <dbReference type="SAM" id="Phobius"/>
    </source>
</evidence>
<feature type="domain" description="Peptidoglycan binding-like" evidence="3">
    <location>
        <begin position="139"/>
        <end position="174"/>
    </location>
</feature>
<dbReference type="EMBL" id="JACHXF010000002">
    <property type="protein sequence ID" value="MBB3094042.1"/>
    <property type="molecule type" value="Genomic_DNA"/>
</dbReference>
<dbReference type="Pfam" id="PF01471">
    <property type="entry name" value="PG_binding_1"/>
    <property type="match status" value="1"/>
</dbReference>
<sequence>MDGSPAPAEPLRGRRRFLIGVVTGAVVMAIAGLGASTLIKSPQQAAAEAAPPGPSLITATVERRVLRQAVVLRGTVEPDRALDVRPVPGAGRAVISRRTVKAGARVEAGTVLAEISGRPVIALKGVVPPYRDIHRGMKGSDVDQLQAALSGLGYRVTDRDGVFGASTERAIRKMYQARDYDPPVEEAEQPDPTAAPSASPTTAASRPAYLPMSEVYYVRSLPARVSAVKAGLGAEVRDAILTLSVGDMVVRGSLAPADRELVETGMPVQILNETTGRTVTGEVASIGDLRPGGGAEAGHPITVGATKALPSNFAGEDVRLTVTAATTGQAVLVVPVSAIFSAADGSTQVLRVPEGDRRRSVTVRTGASAGGFVEVSGDGLTEGDRVAVGGIPDGTG</sequence>
<feature type="compositionally biased region" description="Low complexity" evidence="1">
    <location>
        <begin position="192"/>
        <end position="205"/>
    </location>
</feature>
<dbReference type="Gene3D" id="1.10.101.10">
    <property type="entry name" value="PGBD-like superfamily/PGBD"/>
    <property type="match status" value="1"/>
</dbReference>
<accession>A0A7W5ADE3</accession>
<evidence type="ECO:0000259" key="3">
    <source>
        <dbReference type="Pfam" id="PF01471"/>
    </source>
</evidence>
<dbReference type="PANTHER" id="PTHR30469">
    <property type="entry name" value="MULTIDRUG RESISTANCE PROTEIN MDTA"/>
    <property type="match status" value="1"/>
</dbReference>
<dbReference type="SUPFAM" id="SSF47090">
    <property type="entry name" value="PGBD-like"/>
    <property type="match status" value="1"/>
</dbReference>
<dbReference type="InterPro" id="IPR036366">
    <property type="entry name" value="PGBDSf"/>
</dbReference>
<dbReference type="InterPro" id="IPR006311">
    <property type="entry name" value="TAT_signal"/>
</dbReference>
<name>A0A7W5ADE3_9ACTN</name>
<dbReference type="InterPro" id="IPR002477">
    <property type="entry name" value="Peptidoglycan-bd-like"/>
</dbReference>
<dbReference type="PROSITE" id="PS51318">
    <property type="entry name" value="TAT"/>
    <property type="match status" value="1"/>
</dbReference>
<reference evidence="4 5" key="1">
    <citation type="submission" date="2020-08" db="EMBL/GenBank/DDBJ databases">
        <title>Genomic Encyclopedia of Type Strains, Phase III (KMG-III): the genomes of soil and plant-associated and newly described type strains.</title>
        <authorList>
            <person name="Whitman W."/>
        </authorList>
    </citation>
    <scope>NUCLEOTIDE SEQUENCE [LARGE SCALE GENOMIC DNA]</scope>
    <source>
        <strain evidence="4 5">CECT 3287</strain>
    </source>
</reference>
<evidence type="ECO:0000313" key="4">
    <source>
        <dbReference type="EMBL" id="MBB3094042.1"/>
    </source>
</evidence>
<dbReference type="GO" id="GO:0015562">
    <property type="term" value="F:efflux transmembrane transporter activity"/>
    <property type="evidence" value="ECO:0007669"/>
    <property type="project" value="TreeGrafter"/>
</dbReference>
<proteinExistence type="predicted"/>
<dbReference type="GO" id="GO:1990281">
    <property type="term" value="C:efflux pump complex"/>
    <property type="evidence" value="ECO:0007669"/>
    <property type="project" value="TreeGrafter"/>
</dbReference>
<comment type="caution">
    <text evidence="4">The sequence shown here is derived from an EMBL/GenBank/DDBJ whole genome shotgun (WGS) entry which is preliminary data.</text>
</comment>
<keyword evidence="5" id="KW-1185">Reference proteome</keyword>
<dbReference type="Proteomes" id="UP000590749">
    <property type="component" value="Unassembled WGS sequence"/>
</dbReference>
<organism evidence="4 5">
    <name type="scientific">Actinoplanes campanulatus</name>
    <dbReference type="NCBI Taxonomy" id="113559"/>
    <lineage>
        <taxon>Bacteria</taxon>
        <taxon>Bacillati</taxon>
        <taxon>Actinomycetota</taxon>
        <taxon>Actinomycetes</taxon>
        <taxon>Micromonosporales</taxon>
        <taxon>Micromonosporaceae</taxon>
        <taxon>Actinoplanes</taxon>
    </lineage>
</organism>
<protein>
    <submittedName>
        <fullName evidence="4">Multidrug efflux pump subunit AcrA (Membrane-fusion protein)</fullName>
    </submittedName>
</protein>
<dbReference type="AlphaFoldDB" id="A0A7W5ADE3"/>
<feature type="region of interest" description="Disordered" evidence="1">
    <location>
        <begin position="178"/>
        <end position="205"/>
    </location>
</feature>
<feature type="transmembrane region" description="Helical" evidence="2">
    <location>
        <begin position="17"/>
        <end position="39"/>
    </location>
</feature>
<evidence type="ECO:0000256" key="1">
    <source>
        <dbReference type="SAM" id="MobiDB-lite"/>
    </source>
</evidence>